<protein>
    <recommendedName>
        <fullName evidence="3">DUF433 domain-containing protein</fullName>
    </recommendedName>
</protein>
<sequence>MLKNVPAEPDAMGKGTYSAVEGVRLLNFNRPGLAPARRVSRNTVARWLRGYSHGEDNTRHSEPLWRPDYQNEDDQIELSFRDLIELRFVKTFRDLGIGLPTIRDCYRRAVEEVRDDRPFSTQRFRTDGKTIFLEITEKDHDGRMIDLKRRQQVFRTMIEPSLRDLEFDASTVSRWYPLGMRQRSVVVDPSRSFGRPIVRQGVPTEILAEAVKIDGSIEAVARLYEVPKAEIRSALAFEEQLAA</sequence>
<dbReference type="OrthoDB" id="940717at2"/>
<evidence type="ECO:0000313" key="2">
    <source>
        <dbReference type="Proteomes" id="UP000051660"/>
    </source>
</evidence>
<comment type="caution">
    <text evidence="1">The sequence shown here is derived from an EMBL/GenBank/DDBJ whole genome shotgun (WGS) entry which is preliminary data.</text>
</comment>
<evidence type="ECO:0000313" key="1">
    <source>
        <dbReference type="EMBL" id="KRR26464.1"/>
    </source>
</evidence>
<organism evidence="1 2">
    <name type="scientific">Bradyrhizobium lablabi</name>
    <dbReference type="NCBI Taxonomy" id="722472"/>
    <lineage>
        <taxon>Bacteria</taxon>
        <taxon>Pseudomonadati</taxon>
        <taxon>Pseudomonadota</taxon>
        <taxon>Alphaproteobacteria</taxon>
        <taxon>Hyphomicrobiales</taxon>
        <taxon>Nitrobacteraceae</taxon>
        <taxon>Bradyrhizobium</taxon>
    </lineage>
</organism>
<accession>A0A0R3N9J7</accession>
<dbReference type="AlphaFoldDB" id="A0A0R3N9J7"/>
<name>A0A0R3N9J7_9BRAD</name>
<gene>
    <name evidence="1" type="ORF">CQ14_02975</name>
</gene>
<dbReference type="EMBL" id="LLYB01000046">
    <property type="protein sequence ID" value="KRR26464.1"/>
    <property type="molecule type" value="Genomic_DNA"/>
</dbReference>
<proteinExistence type="predicted"/>
<dbReference type="Proteomes" id="UP000051660">
    <property type="component" value="Unassembled WGS sequence"/>
</dbReference>
<dbReference type="RefSeq" id="WP_057857140.1">
    <property type="nucleotide sequence ID" value="NZ_LLYB01000046.1"/>
</dbReference>
<reference evidence="1 2" key="1">
    <citation type="submission" date="2014-03" db="EMBL/GenBank/DDBJ databases">
        <title>Bradyrhizobium valentinum sp. nov., isolated from effective nodules of Lupinus mariae-josephae, a lupine endemic of basic-lime soils in Eastern Spain.</title>
        <authorList>
            <person name="Duran D."/>
            <person name="Rey L."/>
            <person name="Navarro A."/>
            <person name="Busquets A."/>
            <person name="Imperial J."/>
            <person name="Ruiz-Argueso T."/>
        </authorList>
    </citation>
    <scope>NUCLEOTIDE SEQUENCE [LARGE SCALE GENOMIC DNA]</scope>
    <source>
        <strain evidence="1 2">CCBAU 23086</strain>
    </source>
</reference>
<evidence type="ECO:0008006" key="3">
    <source>
        <dbReference type="Google" id="ProtNLM"/>
    </source>
</evidence>